<feature type="transmembrane region" description="Helical" evidence="6">
    <location>
        <begin position="57"/>
        <end position="78"/>
    </location>
</feature>
<keyword evidence="5 6" id="KW-0472">Membrane</keyword>
<dbReference type="Gene3D" id="1.20.1260.100">
    <property type="entry name" value="TspO/MBR protein"/>
    <property type="match status" value="1"/>
</dbReference>
<accession>A0A5M8Q7Q5</accession>
<comment type="similarity">
    <text evidence="2">Belongs to the TspO/BZRP family.</text>
</comment>
<comment type="subcellular location">
    <subcellularLocation>
        <location evidence="1">Membrane</location>
        <topology evidence="1">Multi-pass membrane protein</topology>
    </subcellularLocation>
</comment>
<dbReference type="GO" id="GO:0016020">
    <property type="term" value="C:membrane"/>
    <property type="evidence" value="ECO:0007669"/>
    <property type="project" value="UniProtKB-SubCell"/>
</dbReference>
<dbReference type="InterPro" id="IPR004307">
    <property type="entry name" value="TspO_MBR"/>
</dbReference>
<evidence type="ECO:0000313" key="8">
    <source>
        <dbReference type="Proteomes" id="UP000323221"/>
    </source>
</evidence>
<keyword evidence="4 6" id="KW-1133">Transmembrane helix</keyword>
<dbReference type="PANTHER" id="PTHR33802:SF1">
    <property type="entry name" value="XK-RELATED PROTEIN"/>
    <property type="match status" value="1"/>
</dbReference>
<sequence>MDRTSTLDRIRPWAVLIALPVTLAMAALGSGAFGGAEVQASSSGALAADATPLAPASPAFSIWSVIYLGLAVYAVWQVLPAQRHDRRQRAIGWLAVASLVLNAAWILCAQAGLLPVTVVVIVVLLAVLAAIFELLCRIRPASRLEAVVVDGTFGLYLGWVSVATVANIAAWLADAGVRPEPFEPLAIVVLAVVALVGALIAARGGGRIAPALAMLWGLSWIGIGRALDEPASFPVAVAAAAVCVAIGAATVIARLRRVPAPIR</sequence>
<evidence type="ECO:0000256" key="5">
    <source>
        <dbReference type="ARBA" id="ARBA00023136"/>
    </source>
</evidence>
<dbReference type="Proteomes" id="UP000323221">
    <property type="component" value="Unassembled WGS sequence"/>
</dbReference>
<feature type="transmembrane region" description="Helical" evidence="6">
    <location>
        <begin position="147"/>
        <end position="173"/>
    </location>
</feature>
<dbReference type="Pfam" id="PF03073">
    <property type="entry name" value="TspO_MBR"/>
    <property type="match status" value="1"/>
</dbReference>
<organism evidence="7 8">
    <name type="scientific">Agrococcus sediminis</name>
    <dbReference type="NCBI Taxonomy" id="2599924"/>
    <lineage>
        <taxon>Bacteria</taxon>
        <taxon>Bacillati</taxon>
        <taxon>Actinomycetota</taxon>
        <taxon>Actinomycetes</taxon>
        <taxon>Micrococcales</taxon>
        <taxon>Microbacteriaceae</taxon>
        <taxon>Agrococcus</taxon>
    </lineage>
</organism>
<protein>
    <submittedName>
        <fullName evidence="7">Tryptophan-rich sensory protein</fullName>
    </submittedName>
</protein>
<dbReference type="AlphaFoldDB" id="A0A5M8Q7Q5"/>
<dbReference type="InterPro" id="IPR038330">
    <property type="entry name" value="TspO/MBR-related_sf"/>
</dbReference>
<dbReference type="OrthoDB" id="5189031at2"/>
<comment type="caution">
    <text evidence="7">The sequence shown here is derived from an EMBL/GenBank/DDBJ whole genome shotgun (WGS) entry which is preliminary data.</text>
</comment>
<dbReference type="RefSeq" id="WP_146357874.1">
    <property type="nucleotide sequence ID" value="NZ_JBFBFL010000007.1"/>
</dbReference>
<evidence type="ECO:0000313" key="7">
    <source>
        <dbReference type="EMBL" id="KAA6430896.1"/>
    </source>
</evidence>
<proteinExistence type="inferred from homology"/>
<feature type="transmembrane region" description="Helical" evidence="6">
    <location>
        <begin position="113"/>
        <end position="135"/>
    </location>
</feature>
<dbReference type="PANTHER" id="PTHR33802">
    <property type="entry name" value="SI:CH211-161H7.5-RELATED"/>
    <property type="match status" value="1"/>
</dbReference>
<evidence type="ECO:0000256" key="6">
    <source>
        <dbReference type="SAM" id="Phobius"/>
    </source>
</evidence>
<keyword evidence="3 6" id="KW-0812">Transmembrane</keyword>
<evidence type="ECO:0000256" key="4">
    <source>
        <dbReference type="ARBA" id="ARBA00022989"/>
    </source>
</evidence>
<reference evidence="7 8" key="1">
    <citation type="submission" date="2019-08" db="EMBL/GenBank/DDBJ databases">
        <title>Agrococcus lahaulensis sp. nov., isolated from a cold desert of the Indian Himalayas.</title>
        <authorList>
            <person name="Qu J.H."/>
        </authorList>
    </citation>
    <scope>NUCLEOTIDE SEQUENCE [LARGE SCALE GENOMIC DNA]</scope>
    <source>
        <strain evidence="7 8">NS18</strain>
    </source>
</reference>
<evidence type="ECO:0000256" key="2">
    <source>
        <dbReference type="ARBA" id="ARBA00007524"/>
    </source>
</evidence>
<gene>
    <name evidence="7" type="ORF">FQ330_12040</name>
</gene>
<name>A0A5M8Q7Q5_9MICO</name>
<evidence type="ECO:0000256" key="3">
    <source>
        <dbReference type="ARBA" id="ARBA00022692"/>
    </source>
</evidence>
<feature type="transmembrane region" description="Helical" evidence="6">
    <location>
        <begin position="233"/>
        <end position="253"/>
    </location>
</feature>
<feature type="transmembrane region" description="Helical" evidence="6">
    <location>
        <begin position="90"/>
        <end position="107"/>
    </location>
</feature>
<evidence type="ECO:0000256" key="1">
    <source>
        <dbReference type="ARBA" id="ARBA00004141"/>
    </source>
</evidence>
<dbReference type="EMBL" id="VOIR01000017">
    <property type="protein sequence ID" value="KAA6430896.1"/>
    <property type="molecule type" value="Genomic_DNA"/>
</dbReference>
<feature type="transmembrane region" description="Helical" evidence="6">
    <location>
        <begin position="209"/>
        <end position="227"/>
    </location>
</feature>
<feature type="transmembrane region" description="Helical" evidence="6">
    <location>
        <begin position="185"/>
        <end position="202"/>
    </location>
</feature>
<keyword evidence="8" id="KW-1185">Reference proteome</keyword>